<dbReference type="PANTHER" id="PTHR32114:SF2">
    <property type="entry name" value="ABC TRANSPORTER ABCH.3"/>
    <property type="match status" value="1"/>
</dbReference>
<feature type="region of interest" description="Disordered" evidence="2">
    <location>
        <begin position="710"/>
        <end position="752"/>
    </location>
</feature>
<name>A0AAN7BEI7_9PEZI</name>
<feature type="compositionally biased region" description="Basic and acidic residues" evidence="2">
    <location>
        <begin position="710"/>
        <end position="719"/>
    </location>
</feature>
<accession>A0AAN7BEI7</accession>
<organism evidence="4 5">
    <name type="scientific">Podospora fimiseda</name>
    <dbReference type="NCBI Taxonomy" id="252190"/>
    <lineage>
        <taxon>Eukaryota</taxon>
        <taxon>Fungi</taxon>
        <taxon>Dikarya</taxon>
        <taxon>Ascomycota</taxon>
        <taxon>Pezizomycotina</taxon>
        <taxon>Sordariomycetes</taxon>
        <taxon>Sordariomycetidae</taxon>
        <taxon>Sordariales</taxon>
        <taxon>Podosporaceae</taxon>
        <taxon>Podospora</taxon>
    </lineage>
</organism>
<dbReference type="InterPro" id="IPR029052">
    <property type="entry name" value="Metallo-depent_PP-like"/>
</dbReference>
<dbReference type="InterPro" id="IPR027417">
    <property type="entry name" value="P-loop_NTPase"/>
</dbReference>
<dbReference type="PANTHER" id="PTHR32114">
    <property type="entry name" value="ABC TRANSPORTER ABCH.3"/>
    <property type="match status" value="1"/>
</dbReference>
<feature type="coiled-coil region" evidence="1">
    <location>
        <begin position="894"/>
        <end position="928"/>
    </location>
</feature>
<feature type="compositionally biased region" description="Gly residues" evidence="2">
    <location>
        <begin position="1212"/>
        <end position="1226"/>
    </location>
</feature>
<sequence length="1259" mass="141158">MAEWDYYSPGHIFVHEFTLHREMRASSILKSRWLLLSDLHFKHNDLDRVRQTGEWIVKEAEKKKVTRAVLCGDILTSRTMQPTHVLSACYRFISNLSDVVPQIHILLGNHDLAYRRDYQTTALDALNIKRLAPYVSIHSDIAHDEWDGRPVSLLPFREEQNELTEAIAALDPSQASKTVAFGHLAIHKAILQRHVVGADADGPPAIHSVTHRGFTGANRFASLARTFTGHFHSHQTILQSQPARKRPDLKGSITYLGSPLQLSWADLYDKNRGVVLFNPKTLNQKQLINPHAIGYVTADLEQLLDGQIDEDAVTDKHVMLLGKLTQLKYATARDKLLSLGVRSVRNWTPMGFSLQSQQTVFGGLGASVPESDAAVQSLEALEEPIQDQNDKTSSATAVHTISAFNAGTMLQSERLDLAAEARQYVMSVDLDESLLSRRDELMRVGQRMFQASREMASQDADKKFNYQDFLDRSSLAIGTKTATELAGPSTEIFVAEPRMLTITNFLGVQNTILIDFREDLPRGLTFLTGNNGSGKSTLVEAITWCQFGRCIRDGMAVNDVVNDNVGKNCSVTLEFANGYAITRYRKHKTYSNRVIVSLHGQPQTQFEHPEPRNTQTAINELLGIDYETYVRTVVLSHGGAASFLTSTPAERRDLIEELLGLSILDQCGQVSKLLLKNIDNDMNEIKKQLEGSRRTIEYTQRRVEDLKRTKTRVEQDARNAARSLRTAVREQEATESRIKKEESESKQQPQIEEEISSLEIAVEDDSPEISEEPVDLERKVADLPKLSSSLRNEISVLQNEIYIEQGSLRRLETSLEKLQKPEPIHPPLAVWLRQLQQKLSRRLEDHGRVSQFEGLQKVFYAVKSGLMFVILRTFMALRGIPREETPKIKDQAAINSLEGEIEKTTSNLRNLRQKEKRAVNKALAVNEQLARAMRAQKVLEDRRAQKSREAACARKAAQAMRAKNAMEARRAREAVEARLIRNAAELKRTEKACEALRQQVAVKEGAVTEYTRLVEQENSSIESLHSEHNEINTKLEDLAANRDLFLFWYSALAKRTRTAASPSSSSAKSGAKTAANFREHIFEKSLPELNSLLTQILMVLYDDTRHAQVATGMLRSLYNSDQSDATTFSSSGSVLNRSLGVHSSLAYGKRSTGERKRIDLALFFALLQLARARSAHRAHYVLVDEVFDSLDLAGQTAVSVFGWEGFGRGGGQGVGCEGQDGGGGDGVYRQREEDRPGPNSLKVQFQVVGYMQSKPWLRD</sequence>
<dbReference type="GO" id="GO:0006302">
    <property type="term" value="P:double-strand break repair"/>
    <property type="evidence" value="ECO:0007669"/>
    <property type="project" value="InterPro"/>
</dbReference>
<comment type="caution">
    <text evidence="4">The sequence shown here is derived from an EMBL/GenBank/DDBJ whole genome shotgun (WGS) entry which is preliminary data.</text>
</comment>
<proteinExistence type="predicted"/>
<dbReference type="GO" id="GO:0003677">
    <property type="term" value="F:DNA binding"/>
    <property type="evidence" value="ECO:0007669"/>
    <property type="project" value="UniProtKB-ARBA"/>
</dbReference>
<evidence type="ECO:0000256" key="2">
    <source>
        <dbReference type="SAM" id="MobiDB-lite"/>
    </source>
</evidence>
<evidence type="ECO:0000259" key="3">
    <source>
        <dbReference type="Pfam" id="PF13476"/>
    </source>
</evidence>
<dbReference type="Proteomes" id="UP001301958">
    <property type="component" value="Unassembled WGS sequence"/>
</dbReference>
<evidence type="ECO:0000256" key="1">
    <source>
        <dbReference type="SAM" id="Coils"/>
    </source>
</evidence>
<feature type="region of interest" description="Disordered" evidence="2">
    <location>
        <begin position="1212"/>
        <end position="1239"/>
    </location>
</feature>
<dbReference type="EMBL" id="MU865623">
    <property type="protein sequence ID" value="KAK4220869.1"/>
    <property type="molecule type" value="Genomic_DNA"/>
</dbReference>
<dbReference type="InterPro" id="IPR038729">
    <property type="entry name" value="Rad50/SbcC_AAA"/>
</dbReference>
<dbReference type="Gene3D" id="3.60.21.10">
    <property type="match status" value="1"/>
</dbReference>
<feature type="domain" description="Rad50/SbcC-type AAA" evidence="3">
    <location>
        <begin position="500"/>
        <end position="759"/>
    </location>
</feature>
<keyword evidence="1" id="KW-0175">Coiled coil</keyword>
<reference evidence="4" key="2">
    <citation type="submission" date="2023-05" db="EMBL/GenBank/DDBJ databases">
        <authorList>
            <consortium name="Lawrence Berkeley National Laboratory"/>
            <person name="Steindorff A."/>
            <person name="Hensen N."/>
            <person name="Bonometti L."/>
            <person name="Westerberg I."/>
            <person name="Brannstrom I.O."/>
            <person name="Guillou S."/>
            <person name="Cros-Aarteil S."/>
            <person name="Calhoun S."/>
            <person name="Haridas S."/>
            <person name="Kuo A."/>
            <person name="Mondo S."/>
            <person name="Pangilinan J."/>
            <person name="Riley R."/>
            <person name="Labutti K."/>
            <person name="Andreopoulos B."/>
            <person name="Lipzen A."/>
            <person name="Chen C."/>
            <person name="Yanf M."/>
            <person name="Daum C."/>
            <person name="Ng V."/>
            <person name="Clum A."/>
            <person name="Ohm R."/>
            <person name="Martin F."/>
            <person name="Silar P."/>
            <person name="Natvig D."/>
            <person name="Lalanne C."/>
            <person name="Gautier V."/>
            <person name="Ament-Velasquez S.L."/>
            <person name="Kruys A."/>
            <person name="Hutchinson M.I."/>
            <person name="Powell A.J."/>
            <person name="Barry K."/>
            <person name="Miller A.N."/>
            <person name="Grigoriev I.V."/>
            <person name="Debuchy R."/>
            <person name="Gladieux P."/>
            <person name="Thoren M.H."/>
            <person name="Johannesson H."/>
        </authorList>
    </citation>
    <scope>NUCLEOTIDE SEQUENCE</scope>
    <source>
        <strain evidence="4">CBS 990.96</strain>
    </source>
</reference>
<evidence type="ECO:0000313" key="5">
    <source>
        <dbReference type="Proteomes" id="UP001301958"/>
    </source>
</evidence>
<evidence type="ECO:0000313" key="4">
    <source>
        <dbReference type="EMBL" id="KAK4220869.1"/>
    </source>
</evidence>
<dbReference type="SUPFAM" id="SSF56300">
    <property type="entry name" value="Metallo-dependent phosphatases"/>
    <property type="match status" value="1"/>
</dbReference>
<gene>
    <name evidence="4" type="ORF">QBC38DRAFT_449655</name>
</gene>
<feature type="coiled-coil region" evidence="1">
    <location>
        <begin position="979"/>
        <end position="1041"/>
    </location>
</feature>
<keyword evidence="5" id="KW-1185">Reference proteome</keyword>
<dbReference type="CDD" id="cd00838">
    <property type="entry name" value="MPP_superfamily"/>
    <property type="match status" value="1"/>
</dbReference>
<dbReference type="Gene3D" id="3.40.50.300">
    <property type="entry name" value="P-loop containing nucleotide triphosphate hydrolases"/>
    <property type="match status" value="2"/>
</dbReference>
<dbReference type="AlphaFoldDB" id="A0AAN7BEI7"/>
<feature type="compositionally biased region" description="Basic and acidic residues" evidence="2">
    <location>
        <begin position="727"/>
        <end position="745"/>
    </location>
</feature>
<reference evidence="4" key="1">
    <citation type="journal article" date="2023" name="Mol. Phylogenet. Evol.">
        <title>Genome-scale phylogeny and comparative genomics of the fungal order Sordariales.</title>
        <authorList>
            <person name="Hensen N."/>
            <person name="Bonometti L."/>
            <person name="Westerberg I."/>
            <person name="Brannstrom I.O."/>
            <person name="Guillou S."/>
            <person name="Cros-Aarteil S."/>
            <person name="Calhoun S."/>
            <person name="Haridas S."/>
            <person name="Kuo A."/>
            <person name="Mondo S."/>
            <person name="Pangilinan J."/>
            <person name="Riley R."/>
            <person name="LaButti K."/>
            <person name="Andreopoulos B."/>
            <person name="Lipzen A."/>
            <person name="Chen C."/>
            <person name="Yan M."/>
            <person name="Daum C."/>
            <person name="Ng V."/>
            <person name="Clum A."/>
            <person name="Steindorff A."/>
            <person name="Ohm R.A."/>
            <person name="Martin F."/>
            <person name="Silar P."/>
            <person name="Natvig D.O."/>
            <person name="Lalanne C."/>
            <person name="Gautier V."/>
            <person name="Ament-Velasquez S.L."/>
            <person name="Kruys A."/>
            <person name="Hutchinson M.I."/>
            <person name="Powell A.J."/>
            <person name="Barry K."/>
            <person name="Miller A.N."/>
            <person name="Grigoriev I.V."/>
            <person name="Debuchy R."/>
            <person name="Gladieux P."/>
            <person name="Hiltunen Thoren M."/>
            <person name="Johannesson H."/>
        </authorList>
    </citation>
    <scope>NUCLEOTIDE SEQUENCE</scope>
    <source>
        <strain evidence="4">CBS 990.96</strain>
    </source>
</reference>
<dbReference type="SUPFAM" id="SSF52540">
    <property type="entry name" value="P-loop containing nucleoside triphosphate hydrolases"/>
    <property type="match status" value="1"/>
</dbReference>
<dbReference type="GO" id="GO:0016887">
    <property type="term" value="F:ATP hydrolysis activity"/>
    <property type="evidence" value="ECO:0007669"/>
    <property type="project" value="InterPro"/>
</dbReference>
<protein>
    <recommendedName>
        <fullName evidence="3">Rad50/SbcC-type AAA domain-containing protein</fullName>
    </recommendedName>
</protein>
<dbReference type="Pfam" id="PF13476">
    <property type="entry name" value="AAA_23"/>
    <property type="match status" value="1"/>
</dbReference>